<accession>L7KNC2</accession>
<reference evidence="2 3" key="1">
    <citation type="submission" date="2012-12" db="EMBL/GenBank/DDBJ databases">
        <title>Whole genome shotgun sequence of Gordonia aichiensis NBRC 108223.</title>
        <authorList>
            <person name="Isaki-Nakamura S."/>
            <person name="Hosoyama A."/>
            <person name="Tsuchikane K."/>
            <person name="Ando Y."/>
            <person name="Baba S."/>
            <person name="Ohji S."/>
            <person name="Hamada M."/>
            <person name="Tamura T."/>
            <person name="Yamazoe A."/>
            <person name="Yamazaki S."/>
            <person name="Fujita N."/>
        </authorList>
    </citation>
    <scope>NUCLEOTIDE SEQUENCE [LARGE SCALE GENOMIC DNA]</scope>
    <source>
        <strain evidence="2 3">NBRC 108223</strain>
    </source>
</reference>
<dbReference type="STRING" id="1220583.GOACH_11_00030"/>
<sequence>MSDEPVRIEVCVAAAVLHPRDLAGCEHRVALDFSHPELVRDRGDTPEAARRKESAQLRRERIRVLLTGLHSDEPPGTFVVVDDGPHARRVAATRDACAAQATWIWNATLPTDREHGRRGHSELLLRVGAADDAASGYLPIIVVNHRVTYPAKNPRLHSAEPPTLVTSPLWGWVPAPDPFRSPRSNRRDQLRLAHLTQMLLDEGLSPDVPVNELRAGVIGLDADCIVVHPVGASLPDYREVFERRQLIAAGEIPTTPRRIGECRGCPWWVRCGPELEERRDVSLVANGNQGDALRAVGITTIDQLAHFEFAPPPDWPANQNFDDAVVGAIAWLADIPLIRRVEVPTVARADVEVDVDMESFGEDGAYLWGTLLTDNTDDSREVVYRAFATWTPLPTRDEGRAFAEFWTWLMAERADAHSTGKTFAAYCYSQQAENRWLLASADRFGDEPGVPTRTEVEEFIASDEWVDIFEAVGRNFIAPNGKGLKRVAPVAGFGWRDSEAGGEASMDWYRQAVGIGNTEVDLTQRDRLLEYNEDDVRATKVLREWMDGTAVRQLPLADDLLAFRRSGAGRPERIEERTAPE</sequence>
<protein>
    <recommendedName>
        <fullName evidence="1">YprB ribonuclease H-like domain-containing protein</fullName>
    </recommendedName>
</protein>
<dbReference type="Proteomes" id="UP000010988">
    <property type="component" value="Unassembled WGS sequence"/>
</dbReference>
<proteinExistence type="predicted"/>
<keyword evidence="3" id="KW-1185">Reference proteome</keyword>
<gene>
    <name evidence="2" type="ORF">GOACH_11_00030</name>
</gene>
<dbReference type="AlphaFoldDB" id="L7KNC2"/>
<dbReference type="eggNOG" id="COG2251">
    <property type="taxonomic scope" value="Bacteria"/>
</dbReference>
<dbReference type="RefSeq" id="WP_005175138.1">
    <property type="nucleotide sequence ID" value="NZ_BANR01000011.1"/>
</dbReference>
<dbReference type="InterPro" id="IPR019993">
    <property type="entry name" value="RecB_nuclease_TM0106_put"/>
</dbReference>
<name>L7KNC2_9ACTN</name>
<organism evidence="2 3">
    <name type="scientific">Gordonia aichiensis NBRC 108223</name>
    <dbReference type="NCBI Taxonomy" id="1220583"/>
    <lineage>
        <taxon>Bacteria</taxon>
        <taxon>Bacillati</taxon>
        <taxon>Actinomycetota</taxon>
        <taxon>Actinomycetes</taxon>
        <taxon>Mycobacteriales</taxon>
        <taxon>Gordoniaceae</taxon>
        <taxon>Gordonia</taxon>
    </lineage>
</organism>
<comment type="caution">
    <text evidence="2">The sequence shown here is derived from an EMBL/GenBank/DDBJ whole genome shotgun (WGS) entry which is preliminary data.</text>
</comment>
<dbReference type="EMBL" id="BANR01000011">
    <property type="protein sequence ID" value="GAC49208.1"/>
    <property type="molecule type" value="Genomic_DNA"/>
</dbReference>
<evidence type="ECO:0000313" key="2">
    <source>
        <dbReference type="EMBL" id="GAC49208.1"/>
    </source>
</evidence>
<dbReference type="InterPro" id="IPR038720">
    <property type="entry name" value="YprB_RNase_H-like_dom"/>
</dbReference>
<evidence type="ECO:0000313" key="3">
    <source>
        <dbReference type="Proteomes" id="UP000010988"/>
    </source>
</evidence>
<feature type="domain" description="YprB ribonuclease H-like" evidence="1">
    <location>
        <begin position="462"/>
        <end position="546"/>
    </location>
</feature>
<dbReference type="NCBIfam" id="TIGR03491">
    <property type="entry name" value="TM0106 family RecB-like putative nuclease"/>
    <property type="match status" value="1"/>
</dbReference>
<dbReference type="Pfam" id="PF13482">
    <property type="entry name" value="RNase_H_2"/>
    <property type="match status" value="1"/>
</dbReference>
<evidence type="ECO:0000259" key="1">
    <source>
        <dbReference type="Pfam" id="PF13482"/>
    </source>
</evidence>